<gene>
    <name evidence="2" type="ORF">JI748_09130</name>
</gene>
<evidence type="ECO:0000313" key="2">
    <source>
        <dbReference type="EMBL" id="QQR37967.1"/>
    </source>
</evidence>
<dbReference type="EMBL" id="CP068046">
    <property type="protein sequence ID" value="QQR37967.1"/>
    <property type="molecule type" value="Genomic_DNA"/>
</dbReference>
<dbReference type="Proteomes" id="UP000595857">
    <property type="component" value="Chromosome"/>
</dbReference>
<accession>A0ABX7C2J7</accession>
<keyword evidence="1" id="KW-0732">Signal</keyword>
<proteinExistence type="predicted"/>
<feature type="chain" id="PRO_5047152234" evidence="1">
    <location>
        <begin position="23"/>
        <end position="144"/>
    </location>
</feature>
<sequence>MIGTRGVIAVLVVALSASAVRAQPVLTDWAGTWSAGEEQEISIVANKKSLGIEGFATWGASDPERVERGGVNVGEFSVTVPRSWIEDNRLVFIAGDEGAEPVGMVADDYACLIEMMLDGEVLRVGDNMMCGGMNVTFSGEYRRE</sequence>
<protein>
    <submittedName>
        <fullName evidence="2">Uncharacterized protein</fullName>
    </submittedName>
</protein>
<keyword evidence="3" id="KW-1185">Reference proteome</keyword>
<organism evidence="2 3">
    <name type="scientific">Devosia rhizoryzae</name>
    <dbReference type="NCBI Taxonomy" id="2774137"/>
    <lineage>
        <taxon>Bacteria</taxon>
        <taxon>Pseudomonadati</taxon>
        <taxon>Pseudomonadota</taxon>
        <taxon>Alphaproteobacteria</taxon>
        <taxon>Hyphomicrobiales</taxon>
        <taxon>Devosiaceae</taxon>
        <taxon>Devosia</taxon>
    </lineage>
</organism>
<name>A0ABX7C2J7_9HYPH</name>
<evidence type="ECO:0000313" key="3">
    <source>
        <dbReference type="Proteomes" id="UP000595857"/>
    </source>
</evidence>
<evidence type="ECO:0000256" key="1">
    <source>
        <dbReference type="SAM" id="SignalP"/>
    </source>
</evidence>
<dbReference type="RefSeq" id="WP_201629770.1">
    <property type="nucleotide sequence ID" value="NZ_CP068046.1"/>
</dbReference>
<reference evidence="2 3" key="1">
    <citation type="submission" date="2021-01" db="EMBL/GenBank/DDBJ databases">
        <title>Genome seq and assembly of Devosia sp. LEGU1.</title>
        <authorList>
            <person name="Chhetri G."/>
        </authorList>
    </citation>
    <scope>NUCLEOTIDE SEQUENCE [LARGE SCALE GENOMIC DNA]</scope>
    <source>
        <strain evidence="2 3">LEGU1</strain>
    </source>
</reference>
<feature type="signal peptide" evidence="1">
    <location>
        <begin position="1"/>
        <end position="22"/>
    </location>
</feature>